<proteinExistence type="predicted"/>
<evidence type="ECO:0000256" key="2">
    <source>
        <dbReference type="ARBA" id="ARBA00022862"/>
    </source>
</evidence>
<dbReference type="GO" id="GO:0045454">
    <property type="term" value="P:cell redox homeostasis"/>
    <property type="evidence" value="ECO:0007669"/>
    <property type="project" value="TreeGrafter"/>
</dbReference>
<accession>A0A023BDM1</accession>
<keyword evidence="2" id="KW-0049">Antioxidant</keyword>
<feature type="compositionally biased region" description="Acidic residues" evidence="5">
    <location>
        <begin position="581"/>
        <end position="596"/>
    </location>
</feature>
<evidence type="ECO:0000313" key="7">
    <source>
        <dbReference type="Proteomes" id="UP000019763"/>
    </source>
</evidence>
<keyword evidence="7" id="KW-1185">Reference proteome</keyword>
<evidence type="ECO:0000256" key="4">
    <source>
        <dbReference type="PIRSR" id="PIRSR637944-1"/>
    </source>
</evidence>
<evidence type="ECO:0000313" key="6">
    <source>
        <dbReference type="EMBL" id="EZG88176.1"/>
    </source>
</evidence>
<keyword evidence="1" id="KW-0575">Peroxidase</keyword>
<dbReference type="VEuPathDB" id="CryptoDB:GNI_005240"/>
<dbReference type="GO" id="GO:0042744">
    <property type="term" value="P:hydrogen peroxide catabolic process"/>
    <property type="evidence" value="ECO:0007669"/>
    <property type="project" value="TreeGrafter"/>
</dbReference>
<feature type="region of interest" description="Disordered" evidence="5">
    <location>
        <begin position="720"/>
        <end position="751"/>
    </location>
</feature>
<gene>
    <name evidence="6" type="ORF">GNI_005240</name>
</gene>
<feature type="compositionally biased region" description="Basic and acidic residues" evidence="5">
    <location>
        <begin position="314"/>
        <end position="323"/>
    </location>
</feature>
<name>A0A023BDM1_GRENI</name>
<feature type="compositionally biased region" description="Basic and acidic residues" evidence="5">
    <location>
        <begin position="425"/>
        <end position="478"/>
    </location>
</feature>
<feature type="compositionally biased region" description="Polar residues" evidence="5">
    <location>
        <begin position="503"/>
        <end position="514"/>
    </location>
</feature>
<evidence type="ECO:0000256" key="5">
    <source>
        <dbReference type="SAM" id="MobiDB-lite"/>
    </source>
</evidence>
<dbReference type="PANTHER" id="PTHR10430">
    <property type="entry name" value="PEROXIREDOXIN"/>
    <property type="match status" value="1"/>
</dbReference>
<dbReference type="Gene3D" id="3.40.30.10">
    <property type="entry name" value="Glutaredoxin"/>
    <property type="match status" value="1"/>
</dbReference>
<protein>
    <submittedName>
        <fullName evidence="6">Redoxin</fullName>
    </submittedName>
</protein>
<feature type="compositionally biased region" description="Basic and acidic residues" evidence="5">
    <location>
        <begin position="555"/>
        <end position="580"/>
    </location>
</feature>
<dbReference type="GeneID" id="22910462"/>
<dbReference type="OrthoDB" id="1882547at2759"/>
<feature type="active site" description="Cysteine sulfenic acid (-SOH) intermediate" evidence="4">
    <location>
        <position position="44"/>
    </location>
</feature>
<keyword evidence="3" id="KW-0560">Oxidoreductase</keyword>
<dbReference type="PANTHER" id="PTHR10430:SF16">
    <property type="entry name" value="PEROXIREDOXIN-5, MITOCHONDRIAL"/>
    <property type="match status" value="1"/>
</dbReference>
<dbReference type="SUPFAM" id="SSF52833">
    <property type="entry name" value="Thioredoxin-like"/>
    <property type="match status" value="1"/>
</dbReference>
<dbReference type="EMBL" id="AFNH02000040">
    <property type="protein sequence ID" value="EZG88176.1"/>
    <property type="molecule type" value="Genomic_DNA"/>
</dbReference>
<feature type="compositionally biased region" description="Polar residues" evidence="5">
    <location>
        <begin position="263"/>
        <end position="273"/>
    </location>
</feature>
<organism evidence="6 7">
    <name type="scientific">Gregarina niphandrodes</name>
    <name type="common">Septate eugregarine</name>
    <dbReference type="NCBI Taxonomy" id="110365"/>
    <lineage>
        <taxon>Eukaryota</taxon>
        <taxon>Sar</taxon>
        <taxon>Alveolata</taxon>
        <taxon>Apicomplexa</taxon>
        <taxon>Conoidasida</taxon>
        <taxon>Gregarinasina</taxon>
        <taxon>Eugregarinorida</taxon>
        <taxon>Gregarinidae</taxon>
        <taxon>Gregarina</taxon>
    </lineage>
</organism>
<dbReference type="GO" id="GO:0008379">
    <property type="term" value="F:thioredoxin peroxidase activity"/>
    <property type="evidence" value="ECO:0007669"/>
    <property type="project" value="InterPro"/>
</dbReference>
<dbReference type="GO" id="GO:0005737">
    <property type="term" value="C:cytoplasm"/>
    <property type="evidence" value="ECO:0007669"/>
    <property type="project" value="TreeGrafter"/>
</dbReference>
<evidence type="ECO:0000256" key="3">
    <source>
        <dbReference type="ARBA" id="ARBA00023002"/>
    </source>
</evidence>
<feature type="compositionally biased region" description="Low complexity" evidence="5">
    <location>
        <begin position="722"/>
        <end position="751"/>
    </location>
</feature>
<dbReference type="InterPro" id="IPR036249">
    <property type="entry name" value="Thioredoxin-like_sf"/>
</dbReference>
<reference evidence="6" key="1">
    <citation type="submission" date="2013-12" db="EMBL/GenBank/DDBJ databases">
        <authorList>
            <person name="Omoto C.K."/>
            <person name="Sibley D."/>
            <person name="Venepally P."/>
            <person name="Hadjithomas M."/>
            <person name="Karamycheva S."/>
            <person name="Brunk B."/>
            <person name="Roos D."/>
            <person name="Caler E."/>
            <person name="Lorenzi H."/>
        </authorList>
    </citation>
    <scope>NUCLEOTIDE SEQUENCE</scope>
</reference>
<feature type="region of interest" description="Disordered" evidence="5">
    <location>
        <begin position="212"/>
        <end position="612"/>
    </location>
</feature>
<feature type="compositionally biased region" description="Basic and acidic residues" evidence="5">
    <location>
        <begin position="395"/>
        <end position="418"/>
    </location>
</feature>
<dbReference type="AlphaFoldDB" id="A0A023BDM1"/>
<dbReference type="RefSeq" id="XP_011128600.1">
    <property type="nucleotide sequence ID" value="XM_011130298.1"/>
</dbReference>
<feature type="compositionally biased region" description="Low complexity" evidence="5">
    <location>
        <begin position="237"/>
        <end position="258"/>
    </location>
</feature>
<dbReference type="GO" id="GO:0034599">
    <property type="term" value="P:cellular response to oxidative stress"/>
    <property type="evidence" value="ECO:0007669"/>
    <property type="project" value="InterPro"/>
</dbReference>
<comment type="caution">
    <text evidence="6">The sequence shown here is derived from an EMBL/GenBank/DDBJ whole genome shotgun (WGS) entry which is preliminary data.</text>
</comment>
<dbReference type="InterPro" id="IPR037944">
    <property type="entry name" value="PRX5-like"/>
</dbReference>
<feature type="compositionally biased region" description="Basic and acidic residues" evidence="5">
    <location>
        <begin position="332"/>
        <end position="372"/>
    </location>
</feature>
<sequence length="898" mass="100287">MISTGDGFPNILLSLRGEDINLYDRLLGGYGIIVGCSGAFDGLCDDLLELYRMLSLIFKSHVNLVGCIVVNDPFVLKGWARKHNIKNDIIFISDSNGTLTKLLGLQVSNEIQRLYGNGIAGHVSPSTSVVTQEDTGVYNDGIVRRCKNFIALLNPSGIIQELFIENYSEEPYLAISKRLNIPLQANHLTQIRLRLQHIHDKTIFTHYRPSDYKSPMRPLTANNIPDKPGHRSNAPISAHTTSAHTTSAHTTSAHTTSADPISAIQSEIRTPRNNGPARDYGSPRKIARDQSGQPRSQERSVVSEDQPCPSRLKNGKEASDHKNTGTHVQTSKNEKYYNEPRPVRDHVQEPHESDTRIREPKTEHETEQENEHPLPPVERRRRSSVLYTPPGSFHSTDETRDETRERTEAGRTDADADFRHRKISGHGDPDRRDPHRRDPDRRDPDHRDPDHRDPDRRDLDFRNTETRDTVSRDPETREPGSGCPGSGDTDGLAPRRLRPSEAEGTSSGRRSCQGVSHLVPGGEGSVEGELRPGATVYERLPTTRQSESAPPASTEVERTGERGEGERGVSEDQSTARDSQDDLQSDMSDDLSDEDVDLGRPKQSHADGLVVRPSSQPCQFPFVRLRGRVVRDVARPSVRFDYEMSQDVFEYQLVLDPDWNVFKIYAKDLGVLCLDVDRVTLFDRATGVRLQHIDTPRPSPDFEFDVEFVVIDPHRTFPIAYPKSSPGSPVSSGSPNSKASSKASSSDHGPSSVGTLCIIHKQVPISPASAEESSENPPRRVVFCIPLVAGGRDNFLANVHSYLEKRSIRPRQSNTVHHRTDERGVNLQKYTSPYMHLLRYDAPAYYTPTSRPNDIWIVSEEVCYVEESHLRGILDHTAPTPAATAESVQELAFRIAAE</sequence>
<dbReference type="Proteomes" id="UP000019763">
    <property type="component" value="Unassembled WGS sequence"/>
</dbReference>
<evidence type="ECO:0000256" key="1">
    <source>
        <dbReference type="ARBA" id="ARBA00022559"/>
    </source>
</evidence>